<keyword evidence="8" id="KW-0326">Glycosidase</keyword>
<feature type="region of interest" description="Disordered" evidence="11">
    <location>
        <begin position="88"/>
        <end position="108"/>
    </location>
</feature>
<keyword evidence="4" id="KW-0964">Secreted</keyword>
<dbReference type="EMBL" id="MU839005">
    <property type="protein sequence ID" value="KAK1768322.1"/>
    <property type="molecule type" value="Genomic_DNA"/>
</dbReference>
<sequence length="417" mass="43812">MRGIAQVALAASLIVGVTAQPHQHQHRHLHAKNHARSPVEKREGDVTVTAVVPGPTVVEYKLGDQTIDSKEAEEGLSDGLFIVVGETTPTFVPPPPPPPPTTSSASVPTDAGAQFFEKKKSSSAPAPVATPSPAAPAVPSGIDANFPSGKIPCSHFPSDYGALAIDWVGTQGWTSLQVPDSYVPGVSIKNIVAPISGGCSKGMFCSYACPPGYQKTQWPETQGATGQSVGGLWCNSNGFLELTRPSHPRICEQGVGNVFVQNKMSGSAAVCRTDYPASENMVIPLDTKPGGHYELTNPSSNDYYMWQGKPTTAQYYVNRLNLAVQDACTWTSSVLPDAAGNWAPTNIGLGRDAFGVTWISIFPNLPTSHATLNFNIEITGDVNSQCALKNGVYTGGGNGCTTAISSPNGTATIVFTN</sequence>
<evidence type="ECO:0000256" key="7">
    <source>
        <dbReference type="ARBA" id="ARBA00023277"/>
    </source>
</evidence>
<keyword evidence="10" id="KW-0624">Polysaccharide degradation</keyword>
<feature type="signal peptide" evidence="12">
    <location>
        <begin position="1"/>
        <end position="19"/>
    </location>
</feature>
<proteinExistence type="inferred from homology"/>
<dbReference type="GeneID" id="85307176"/>
<organism evidence="13 14">
    <name type="scientific">Phialemonium atrogriseum</name>
    <dbReference type="NCBI Taxonomy" id="1093897"/>
    <lineage>
        <taxon>Eukaryota</taxon>
        <taxon>Fungi</taxon>
        <taxon>Dikarya</taxon>
        <taxon>Ascomycota</taxon>
        <taxon>Pezizomycotina</taxon>
        <taxon>Sordariomycetes</taxon>
        <taxon>Sordariomycetidae</taxon>
        <taxon>Cephalothecales</taxon>
        <taxon>Cephalothecaceae</taxon>
        <taxon>Phialemonium</taxon>
    </lineage>
</organism>
<dbReference type="Pfam" id="PF03856">
    <property type="entry name" value="SUN"/>
    <property type="match status" value="1"/>
</dbReference>
<comment type="similarity">
    <text evidence="2">Belongs to the SUN family.</text>
</comment>
<evidence type="ECO:0000256" key="3">
    <source>
        <dbReference type="ARBA" id="ARBA00022512"/>
    </source>
</evidence>
<keyword evidence="14" id="KW-1185">Reference proteome</keyword>
<name>A0AAJ0C441_9PEZI</name>
<reference evidence="13" key="1">
    <citation type="submission" date="2023-06" db="EMBL/GenBank/DDBJ databases">
        <title>Genome-scale phylogeny and comparative genomics of the fungal order Sordariales.</title>
        <authorList>
            <consortium name="Lawrence Berkeley National Laboratory"/>
            <person name="Hensen N."/>
            <person name="Bonometti L."/>
            <person name="Westerberg I."/>
            <person name="Brannstrom I.O."/>
            <person name="Guillou S."/>
            <person name="Cros-Aarteil S."/>
            <person name="Calhoun S."/>
            <person name="Haridas S."/>
            <person name="Kuo A."/>
            <person name="Mondo S."/>
            <person name="Pangilinan J."/>
            <person name="Riley R."/>
            <person name="Labutti K."/>
            <person name="Andreopoulos B."/>
            <person name="Lipzen A."/>
            <person name="Chen C."/>
            <person name="Yanf M."/>
            <person name="Daum C."/>
            <person name="Ng V."/>
            <person name="Clum A."/>
            <person name="Steindorff A."/>
            <person name="Ohm R."/>
            <person name="Martin F."/>
            <person name="Silar P."/>
            <person name="Natvig D."/>
            <person name="Lalanne C."/>
            <person name="Gautier V."/>
            <person name="Ament-Velasquez S.L."/>
            <person name="Kruys A."/>
            <person name="Hutchinson M.I."/>
            <person name="Powell A.J."/>
            <person name="Barry K."/>
            <person name="Miller A.N."/>
            <person name="Grigoriev I.V."/>
            <person name="Debuchy R."/>
            <person name="Gladieux P."/>
            <person name="Thoren M.H."/>
            <person name="Johannesson H."/>
        </authorList>
    </citation>
    <scope>NUCLEOTIDE SEQUENCE</scope>
    <source>
        <strain evidence="13">8032-3</strain>
    </source>
</reference>
<keyword evidence="5 12" id="KW-0732">Signal</keyword>
<gene>
    <name evidence="13" type="ORF">QBC33DRAFT_371417</name>
</gene>
<dbReference type="Proteomes" id="UP001244011">
    <property type="component" value="Unassembled WGS sequence"/>
</dbReference>
<feature type="chain" id="PRO_5042614033" evidence="12">
    <location>
        <begin position="20"/>
        <end position="417"/>
    </location>
</feature>
<keyword evidence="3" id="KW-0134">Cell wall</keyword>
<evidence type="ECO:0000256" key="6">
    <source>
        <dbReference type="ARBA" id="ARBA00022801"/>
    </source>
</evidence>
<evidence type="ECO:0000256" key="4">
    <source>
        <dbReference type="ARBA" id="ARBA00022525"/>
    </source>
</evidence>
<feature type="compositionally biased region" description="Pro residues" evidence="11">
    <location>
        <begin position="91"/>
        <end position="101"/>
    </location>
</feature>
<dbReference type="GO" id="GO:0009986">
    <property type="term" value="C:cell surface"/>
    <property type="evidence" value="ECO:0007669"/>
    <property type="project" value="TreeGrafter"/>
</dbReference>
<dbReference type="InterPro" id="IPR051526">
    <property type="entry name" value="Beta-Glucosidase_SUN"/>
</dbReference>
<evidence type="ECO:0000313" key="13">
    <source>
        <dbReference type="EMBL" id="KAK1768322.1"/>
    </source>
</evidence>
<dbReference type="RefSeq" id="XP_060284535.1">
    <property type="nucleotide sequence ID" value="XM_060423989.1"/>
</dbReference>
<keyword evidence="7" id="KW-0119">Carbohydrate metabolism</keyword>
<evidence type="ECO:0000313" key="14">
    <source>
        <dbReference type="Proteomes" id="UP001244011"/>
    </source>
</evidence>
<keyword evidence="6" id="KW-0378">Hydrolase</keyword>
<dbReference type="GO" id="GO:0009277">
    <property type="term" value="C:fungal-type cell wall"/>
    <property type="evidence" value="ECO:0007669"/>
    <property type="project" value="TreeGrafter"/>
</dbReference>
<keyword evidence="9" id="KW-0961">Cell wall biogenesis/degradation</keyword>
<comment type="caution">
    <text evidence="13">The sequence shown here is derived from an EMBL/GenBank/DDBJ whole genome shotgun (WGS) entry which is preliminary data.</text>
</comment>
<dbReference type="PANTHER" id="PTHR31316:SF0">
    <property type="entry name" value="SECRETED BETA-GLUCOSIDASE SIM1-RELATED"/>
    <property type="match status" value="1"/>
</dbReference>
<dbReference type="GO" id="GO:0000272">
    <property type="term" value="P:polysaccharide catabolic process"/>
    <property type="evidence" value="ECO:0007669"/>
    <property type="project" value="UniProtKB-KW"/>
</dbReference>
<dbReference type="GO" id="GO:0031505">
    <property type="term" value="P:fungal-type cell wall organization"/>
    <property type="evidence" value="ECO:0007669"/>
    <property type="project" value="TreeGrafter"/>
</dbReference>
<evidence type="ECO:0000256" key="9">
    <source>
        <dbReference type="ARBA" id="ARBA00023316"/>
    </source>
</evidence>
<evidence type="ECO:0000256" key="12">
    <source>
        <dbReference type="SAM" id="SignalP"/>
    </source>
</evidence>
<comment type="subcellular location">
    <subcellularLocation>
        <location evidence="1">Secreted</location>
        <location evidence="1">Cell wall</location>
    </subcellularLocation>
</comment>
<evidence type="ECO:0000256" key="1">
    <source>
        <dbReference type="ARBA" id="ARBA00004191"/>
    </source>
</evidence>
<evidence type="ECO:0000256" key="2">
    <source>
        <dbReference type="ARBA" id="ARBA00010579"/>
    </source>
</evidence>
<evidence type="ECO:0000256" key="10">
    <source>
        <dbReference type="ARBA" id="ARBA00023326"/>
    </source>
</evidence>
<dbReference type="GO" id="GO:0016798">
    <property type="term" value="F:hydrolase activity, acting on glycosyl bonds"/>
    <property type="evidence" value="ECO:0007669"/>
    <property type="project" value="UniProtKB-KW"/>
</dbReference>
<protein>
    <submittedName>
        <fullName evidence="13">Uncharacterized protein</fullName>
    </submittedName>
</protein>
<evidence type="ECO:0000256" key="11">
    <source>
        <dbReference type="SAM" id="MobiDB-lite"/>
    </source>
</evidence>
<evidence type="ECO:0000256" key="5">
    <source>
        <dbReference type="ARBA" id="ARBA00022729"/>
    </source>
</evidence>
<dbReference type="PANTHER" id="PTHR31316">
    <property type="entry name" value="BETA-GLUCOSIDASE-LIKE PROTEIN NCA3, MITOCHONDRIAL-RELATED"/>
    <property type="match status" value="1"/>
</dbReference>
<dbReference type="InterPro" id="IPR005556">
    <property type="entry name" value="SUN"/>
</dbReference>
<feature type="region of interest" description="Disordered" evidence="11">
    <location>
        <begin position="117"/>
        <end position="136"/>
    </location>
</feature>
<evidence type="ECO:0000256" key="8">
    <source>
        <dbReference type="ARBA" id="ARBA00023295"/>
    </source>
</evidence>
<accession>A0AAJ0C441</accession>
<dbReference type="AlphaFoldDB" id="A0AAJ0C441"/>